<gene>
    <name evidence="7" type="ORF">DY367_02760</name>
</gene>
<evidence type="ECO:0000256" key="4">
    <source>
        <dbReference type="ARBA" id="ARBA00022840"/>
    </source>
</evidence>
<protein>
    <recommendedName>
        <fullName evidence="5">DNA 3'-5' helicase II</fullName>
    </recommendedName>
</protein>
<dbReference type="GO" id="GO:0003677">
    <property type="term" value="F:DNA binding"/>
    <property type="evidence" value="ECO:0007669"/>
    <property type="project" value="InterPro"/>
</dbReference>
<dbReference type="GO" id="GO:0000725">
    <property type="term" value="P:recombinational repair"/>
    <property type="evidence" value="ECO:0007669"/>
    <property type="project" value="TreeGrafter"/>
</dbReference>
<keyword evidence="4" id="KW-0067">ATP-binding</keyword>
<dbReference type="OrthoDB" id="7211215at2"/>
<sequence>MSDHAVANLLRSPERLVIIEAAAGCGKTYQAAAYAQEVVGAIGDGRLLILTHTHAACSVFAERTKKAGARVEIKTIDALIAQIALAYHEPLGLPRDLTSWAWQDGGRGFEIMATKVAGFLRHQPMVARALAQRYPVIVCDEHQDTSVDQHSVVMSLLSAGAVVRIFGDPMQRIYGAKTDKAAREDRARWDALKAQGAGEKLITPHRWQTGCPLLGAWVIEARESLERGIPIDLTGALPPSVRVLVGNNTAQMRTGYKLSKEHRAPIDKVLKSSSQLMILASQNDLVSALRAFWFRTVPIWEGHTRNALGALVQTLRAGHGDPEALAQGVITFMGSVAAGFSSSSHGDRLLQEVRTGAARSTTGKPANIQAVARCLLNSPSHTGVSNALAKIAALVKENAAGFDTVKIDHWSELRDAVRIGQFADPDEGFAEVSRMRSHSHPSLPPKVLSSIHKAKGLECDHAMLMACDKGQFTSTLYAKSKMYVAFSRAKKSLTLVVSTSNPSPLFKLRW</sequence>
<dbReference type="GO" id="GO:0043138">
    <property type="term" value="F:3'-5' DNA helicase activity"/>
    <property type="evidence" value="ECO:0007669"/>
    <property type="project" value="TreeGrafter"/>
</dbReference>
<dbReference type="KEGG" id="axx:ERS451415_05749"/>
<dbReference type="Gene3D" id="3.40.50.300">
    <property type="entry name" value="P-loop containing nucleotide triphosphate hydrolases"/>
    <property type="match status" value="2"/>
</dbReference>
<keyword evidence="2" id="KW-0378">Hydrolase</keyword>
<dbReference type="InterPro" id="IPR027417">
    <property type="entry name" value="P-loop_NTPase"/>
</dbReference>
<dbReference type="Pfam" id="PF13361">
    <property type="entry name" value="UvrD_C"/>
    <property type="match status" value="1"/>
</dbReference>
<name>A0A0D6IRG5_ALCXX</name>
<dbReference type="InterPro" id="IPR014017">
    <property type="entry name" value="DNA_helicase_UvrD-like_C"/>
</dbReference>
<dbReference type="RefSeq" id="WP_006227973.1">
    <property type="nucleotide sequence ID" value="NZ_AP028040.1"/>
</dbReference>
<dbReference type="PANTHER" id="PTHR11070">
    <property type="entry name" value="UVRD / RECB / PCRA DNA HELICASE FAMILY MEMBER"/>
    <property type="match status" value="1"/>
</dbReference>
<dbReference type="InterPro" id="IPR000212">
    <property type="entry name" value="DNA_helicase_UvrD/REP"/>
</dbReference>
<reference evidence="7 8" key="1">
    <citation type="submission" date="2018-08" db="EMBL/GenBank/DDBJ databases">
        <title>Achromobacter xylosoxidans Genome sequencing and assembly.</title>
        <authorList>
            <person name="Wang R."/>
            <person name="Rensing C."/>
            <person name="Li Y."/>
        </authorList>
    </citation>
    <scope>NUCLEOTIDE SEQUENCE [LARGE SCALE GENOMIC DNA]</scope>
    <source>
        <strain evidence="7 8">GD003A</strain>
    </source>
</reference>
<dbReference type="GO" id="GO:0005524">
    <property type="term" value="F:ATP binding"/>
    <property type="evidence" value="ECO:0007669"/>
    <property type="project" value="InterPro"/>
</dbReference>
<dbReference type="SUPFAM" id="SSF52540">
    <property type="entry name" value="P-loop containing nucleoside triphosphate hydrolases"/>
    <property type="match status" value="1"/>
</dbReference>
<evidence type="ECO:0000256" key="1">
    <source>
        <dbReference type="ARBA" id="ARBA00022741"/>
    </source>
</evidence>
<evidence type="ECO:0000313" key="7">
    <source>
        <dbReference type="EMBL" id="RPJ93267.1"/>
    </source>
</evidence>
<evidence type="ECO:0000313" key="8">
    <source>
        <dbReference type="Proteomes" id="UP000285324"/>
    </source>
</evidence>
<feature type="domain" description="UvrD-like helicase C-terminal" evidence="6">
    <location>
        <begin position="448"/>
        <end position="498"/>
    </location>
</feature>
<proteinExistence type="predicted"/>
<evidence type="ECO:0000259" key="6">
    <source>
        <dbReference type="Pfam" id="PF13361"/>
    </source>
</evidence>
<comment type="caution">
    <text evidence="7">The sequence shown here is derived from an EMBL/GenBank/DDBJ whole genome shotgun (WGS) entry which is preliminary data.</text>
</comment>
<dbReference type="Proteomes" id="UP000285324">
    <property type="component" value="Unassembled WGS sequence"/>
</dbReference>
<evidence type="ECO:0000256" key="3">
    <source>
        <dbReference type="ARBA" id="ARBA00022806"/>
    </source>
</evidence>
<dbReference type="PANTHER" id="PTHR11070:SF2">
    <property type="entry name" value="ATP-DEPENDENT DNA HELICASE SRS2"/>
    <property type="match status" value="1"/>
</dbReference>
<dbReference type="EMBL" id="QVXO01000003">
    <property type="protein sequence ID" value="RPJ93267.1"/>
    <property type="molecule type" value="Genomic_DNA"/>
</dbReference>
<dbReference type="Pfam" id="PF13245">
    <property type="entry name" value="AAA_19"/>
    <property type="match status" value="1"/>
</dbReference>
<organism evidence="7 8">
    <name type="scientific">Alcaligenes xylosoxydans xylosoxydans</name>
    <name type="common">Achromobacter xylosoxidans</name>
    <dbReference type="NCBI Taxonomy" id="85698"/>
    <lineage>
        <taxon>Bacteria</taxon>
        <taxon>Pseudomonadati</taxon>
        <taxon>Pseudomonadota</taxon>
        <taxon>Betaproteobacteria</taxon>
        <taxon>Burkholderiales</taxon>
        <taxon>Alcaligenaceae</taxon>
        <taxon>Achromobacter</taxon>
    </lineage>
</organism>
<dbReference type="AlphaFoldDB" id="A0A0D6IRG5"/>
<evidence type="ECO:0000256" key="2">
    <source>
        <dbReference type="ARBA" id="ARBA00022801"/>
    </source>
</evidence>
<keyword evidence="1" id="KW-0547">Nucleotide-binding</keyword>
<accession>A0A0D6IRG5</accession>
<keyword evidence="3 7" id="KW-0347">Helicase</keyword>
<evidence type="ECO:0000256" key="5">
    <source>
        <dbReference type="ARBA" id="ARBA00034923"/>
    </source>
</evidence>